<dbReference type="AlphaFoldDB" id="A0A8H4P665"/>
<dbReference type="InterPro" id="IPR013154">
    <property type="entry name" value="ADH-like_N"/>
</dbReference>
<evidence type="ECO:0000256" key="1">
    <source>
        <dbReference type="ARBA" id="ARBA00008072"/>
    </source>
</evidence>
<dbReference type="GO" id="GO:0016651">
    <property type="term" value="F:oxidoreductase activity, acting on NAD(P)H"/>
    <property type="evidence" value="ECO:0007669"/>
    <property type="project" value="InterPro"/>
</dbReference>
<keyword evidence="5" id="KW-1185">Reference proteome</keyword>
<proteinExistence type="inferred from homology"/>
<accession>A0A8H4P665</accession>
<dbReference type="Pfam" id="PF08240">
    <property type="entry name" value="ADH_N"/>
    <property type="match status" value="1"/>
</dbReference>
<organism evidence="4 5">
    <name type="scientific">Fusarium albosuccineum</name>
    <dbReference type="NCBI Taxonomy" id="1237068"/>
    <lineage>
        <taxon>Eukaryota</taxon>
        <taxon>Fungi</taxon>
        <taxon>Dikarya</taxon>
        <taxon>Ascomycota</taxon>
        <taxon>Pezizomycotina</taxon>
        <taxon>Sordariomycetes</taxon>
        <taxon>Hypocreomycetidae</taxon>
        <taxon>Hypocreales</taxon>
        <taxon>Nectriaceae</taxon>
        <taxon>Fusarium</taxon>
        <taxon>Fusarium decemcellulare species complex</taxon>
    </lineage>
</organism>
<sequence length="130" mass="13881">MKALVVTPKNGLVIVQDIPIPEPGPSEILIRVGAVTLNRVDWLYTANPVAAQDRRVVGSDFAGVVTKVGKDVEKLNDPRARVGTRVASFVQGACSVNERPGAFAQCGCVEWDLAWHVPEAMSLEEAASVS</sequence>
<protein>
    <recommendedName>
        <fullName evidence="3">Alcohol dehydrogenase-like N-terminal domain-containing protein</fullName>
    </recommendedName>
</protein>
<dbReference type="InterPro" id="IPR047122">
    <property type="entry name" value="Trans-enoyl_RdTase-like"/>
</dbReference>
<dbReference type="InterPro" id="IPR011032">
    <property type="entry name" value="GroES-like_sf"/>
</dbReference>
<comment type="similarity">
    <text evidence="1">Belongs to the zinc-containing alcohol dehydrogenase family.</text>
</comment>
<gene>
    <name evidence="4" type="ORF">FALBO_14458</name>
</gene>
<feature type="non-terminal residue" evidence="4">
    <location>
        <position position="1"/>
    </location>
</feature>
<evidence type="ECO:0000313" key="5">
    <source>
        <dbReference type="Proteomes" id="UP000554235"/>
    </source>
</evidence>
<dbReference type="Gene3D" id="3.90.180.10">
    <property type="entry name" value="Medium-chain alcohol dehydrogenases, catalytic domain"/>
    <property type="match status" value="1"/>
</dbReference>
<evidence type="ECO:0000259" key="3">
    <source>
        <dbReference type="Pfam" id="PF08240"/>
    </source>
</evidence>
<evidence type="ECO:0000313" key="4">
    <source>
        <dbReference type="EMBL" id="KAF4458793.1"/>
    </source>
</evidence>
<dbReference type="OrthoDB" id="9992527at2759"/>
<reference evidence="4 5" key="1">
    <citation type="submission" date="2020-01" db="EMBL/GenBank/DDBJ databases">
        <title>Identification and distribution of gene clusters putatively required for synthesis of sphingolipid metabolism inhibitors in phylogenetically diverse species of the filamentous fungus Fusarium.</title>
        <authorList>
            <person name="Kim H.-S."/>
            <person name="Busman M."/>
            <person name="Brown D.W."/>
            <person name="Divon H."/>
            <person name="Uhlig S."/>
            <person name="Proctor R.H."/>
        </authorList>
    </citation>
    <scope>NUCLEOTIDE SEQUENCE [LARGE SCALE GENOMIC DNA]</scope>
    <source>
        <strain evidence="4 5">NRRL 20459</strain>
    </source>
</reference>
<dbReference type="PANTHER" id="PTHR45348:SF7">
    <property type="entry name" value="ZINC BINDING OXIDOREDUCTASE, PUTATIVE-RELATED"/>
    <property type="match status" value="1"/>
</dbReference>
<evidence type="ECO:0000256" key="2">
    <source>
        <dbReference type="ARBA" id="ARBA00023002"/>
    </source>
</evidence>
<feature type="domain" description="Alcohol dehydrogenase-like N-terminal" evidence="3">
    <location>
        <begin position="24"/>
        <end position="114"/>
    </location>
</feature>
<dbReference type="EMBL" id="JAADYS010002346">
    <property type="protein sequence ID" value="KAF4458793.1"/>
    <property type="molecule type" value="Genomic_DNA"/>
</dbReference>
<dbReference type="PANTHER" id="PTHR45348">
    <property type="entry name" value="HYPOTHETICAL OXIDOREDUCTASE (EUROFUNG)"/>
    <property type="match status" value="1"/>
</dbReference>
<comment type="caution">
    <text evidence="4">The sequence shown here is derived from an EMBL/GenBank/DDBJ whole genome shotgun (WGS) entry which is preliminary data.</text>
</comment>
<keyword evidence="2" id="KW-0560">Oxidoreductase</keyword>
<name>A0A8H4P665_9HYPO</name>
<dbReference type="Proteomes" id="UP000554235">
    <property type="component" value="Unassembled WGS sequence"/>
</dbReference>
<dbReference type="SUPFAM" id="SSF50129">
    <property type="entry name" value="GroES-like"/>
    <property type="match status" value="1"/>
</dbReference>